<proteinExistence type="predicted"/>
<evidence type="ECO:0000313" key="2">
    <source>
        <dbReference type="Proteomes" id="UP000612233"/>
    </source>
</evidence>
<keyword evidence="2" id="KW-1185">Reference proteome</keyword>
<dbReference type="EMBL" id="JACXAD010000011">
    <property type="protein sequence ID" value="MBD2768473.1"/>
    <property type="molecule type" value="Genomic_DNA"/>
</dbReference>
<dbReference type="RefSeq" id="WP_191005288.1">
    <property type="nucleotide sequence ID" value="NZ_JACXAD010000011.1"/>
</dbReference>
<protein>
    <submittedName>
        <fullName evidence="1">Uncharacterized protein</fullName>
    </submittedName>
</protein>
<name>A0A927GJG6_9BACT</name>
<gene>
    <name evidence="1" type="ORF">IC235_11285</name>
</gene>
<comment type="caution">
    <text evidence="1">The sequence shown here is derived from an EMBL/GenBank/DDBJ whole genome shotgun (WGS) entry which is preliminary data.</text>
</comment>
<evidence type="ECO:0000313" key="1">
    <source>
        <dbReference type="EMBL" id="MBD2768473.1"/>
    </source>
</evidence>
<dbReference type="Proteomes" id="UP000612233">
    <property type="component" value="Unassembled WGS sequence"/>
</dbReference>
<reference evidence="1" key="1">
    <citation type="submission" date="2020-09" db="EMBL/GenBank/DDBJ databases">
        <authorList>
            <person name="Kim M.K."/>
        </authorList>
    </citation>
    <scope>NUCLEOTIDE SEQUENCE</scope>
    <source>
        <strain evidence="1">BT664</strain>
    </source>
</reference>
<sequence length="98" mass="11009">MPEITAQDFTAAGFDQVSPARNTFPSEGHIIFKHKDVSVKSQNALYAHAAADYSAFWLATDERLDSSMVLLRGEYMHTSTVHLKSMVDEFFNKRGGRL</sequence>
<organism evidence="1 2">
    <name type="scientific">Hymenobacter montanus</name>
    <dbReference type="NCBI Taxonomy" id="2771359"/>
    <lineage>
        <taxon>Bacteria</taxon>
        <taxon>Pseudomonadati</taxon>
        <taxon>Bacteroidota</taxon>
        <taxon>Cytophagia</taxon>
        <taxon>Cytophagales</taxon>
        <taxon>Hymenobacteraceae</taxon>
        <taxon>Hymenobacter</taxon>
    </lineage>
</organism>
<dbReference type="AlphaFoldDB" id="A0A927GJG6"/>
<accession>A0A927GJG6</accession>